<dbReference type="InterPro" id="IPR025615">
    <property type="entry name" value="TILa_dom"/>
</dbReference>
<dbReference type="InterPro" id="IPR050780">
    <property type="entry name" value="Mucin_vWF_Thrombospondin_sf"/>
</dbReference>
<dbReference type="InterPro" id="IPR036084">
    <property type="entry name" value="Ser_inhib-like_sf"/>
</dbReference>
<evidence type="ECO:0000256" key="3">
    <source>
        <dbReference type="ARBA" id="ARBA00023180"/>
    </source>
</evidence>
<dbReference type="Pfam" id="PF08742">
    <property type="entry name" value="C8"/>
    <property type="match status" value="6"/>
</dbReference>
<dbReference type="FunFam" id="2.10.25.10:FF:000055">
    <property type="entry name" value="alpha-tectorin isoform X1"/>
    <property type="match status" value="6"/>
</dbReference>
<dbReference type="Pfam" id="PF01826">
    <property type="entry name" value="TIL"/>
    <property type="match status" value="6"/>
</dbReference>
<keyword evidence="1" id="KW-0677">Repeat</keyword>
<dbReference type="PANTHER" id="PTHR11339">
    <property type="entry name" value="EXTRACELLULAR MATRIX GLYCOPROTEIN RELATED"/>
    <property type="match status" value="1"/>
</dbReference>
<evidence type="ECO:0000256" key="2">
    <source>
        <dbReference type="ARBA" id="ARBA00023157"/>
    </source>
</evidence>
<dbReference type="SMART" id="SM00216">
    <property type="entry name" value="VWD"/>
    <property type="match status" value="6"/>
</dbReference>
<feature type="domain" description="VWFD" evidence="4">
    <location>
        <begin position="854"/>
        <end position="1035"/>
    </location>
</feature>
<dbReference type="Ensembl" id="ENSSFAT00005002217.1">
    <property type="protein sequence ID" value="ENSSFAP00005002088.1"/>
    <property type="gene ID" value="ENSSFAG00005000672.1"/>
</dbReference>
<evidence type="ECO:0000259" key="4">
    <source>
        <dbReference type="PROSITE" id="PS51233"/>
    </source>
</evidence>
<dbReference type="SMART" id="SM00832">
    <property type="entry name" value="C8"/>
    <property type="match status" value="6"/>
</dbReference>
<dbReference type="InterPro" id="IPR003645">
    <property type="entry name" value="Fol_N"/>
</dbReference>
<dbReference type="InterPro" id="IPR002919">
    <property type="entry name" value="TIL_dom"/>
</dbReference>
<keyword evidence="3" id="KW-0325">Glycoprotein</keyword>
<dbReference type="Gene3D" id="2.10.25.10">
    <property type="entry name" value="Laminin"/>
    <property type="match status" value="6"/>
</dbReference>
<feature type="domain" description="VWFD" evidence="4">
    <location>
        <begin position="2341"/>
        <end position="2550"/>
    </location>
</feature>
<accession>A0A672F7M0</accession>
<sequence>MATGLQECVYSQVTDAHSHVVVLVNYFLSAVNQNLFIFPGSGPVSCSNVKCGNNEVCEMKRGSPVCVPKPGTCWAMGDPHYRTFDGRRYDFMGTCTYVIAKKCSEDKDLEDFEVLAQNENRGNLRVSYVGLVIVKVYGITVGVVRSERGRVRVHNSVWTLPATLNDGKLKMFQSGRSVVIETEFGLTVRYDWEQNLHVTLCGCYAGKTCGLCGNFNGKPDDDFSTPSGTPASTVAAFGGSWKVPGPADNKKCKDDCVGGCESCKHGMMKTWEGDSYCGLIKLKDGPFSKCHATIDPQVYVDNCQYDLCMGGGLRQFLCTALETYAQACQVTGIQVQDWRTKARCPPKCPRNSHYELCGSACPATCSDPDAPSKCKRPCVETCTCDEGFVLSGDKCIPSAKCGCTHEGRYIPAGETFWADNDCKRLCKCVGESRRVECQDKGCGAEQKCQVVDGIRKCQALSFSTCKGTGDPHYVTFDKAKFDFQGTCVYKLAALCSENPDLVPFEVLVQNEHRNSKVVAFTKLVEVKVYSTSIIITKTHRGLILVNYELENLPVTLNDGKINVFKNGFYAVVTTDFGLKVTFNWGTAVFVTIPSNYKGAVCGLCGNYNGDKKDDLIPKNGDKPVSGEDFGASWRVSEIPGCIEGCKGACPDCDAHEKVKYEGKDFCGILTDPKGPFRDCHAKIDPAAFFEDCVYDVCLYRGRRNILCEAIAAYTSACQDEGHEVYNWRSICLLLFTAVKCPANSHYEICPTGCPATCKTLAPPRGCSARCQEGCVCDEDHILSGNLCVPFSHCGCLYNDRYYTVGQTFFPNGKCEEECKCTQGGEVACKTFTCGPNEECKIADGIQKCHPKGKGVCVASGDPHYTSLDGRKFDFQGTCTYTLSKSSGLEGTRLIPFTVTVENTPWERNKRVSVTKLVAVEVYNLTLTLSFKTPGVLVNGLLNQLPFSHNNGEVQIYQEGRNYVISTNFGLRVTYDLIYHVTVTVPGNYREKVSGLCGNFNGDQKDDFLMPNNKIATGVNEFGKSWKVTIPSVVCEDGCEGKNCPDCDATRRAAFSQNSYCGIISAPNGPFAACHSKLDPQPYFDDCVFDVCASNGDSKILCDSVAAYAFNCHLAGVDVNSWRTPAFCPMTCPANSHYDVCARPCADSCPGLSDVVACPDKCTEGCECNAGFIFNGQTCLKETECGCYDNGRTYKPGEVVFGEDCRKKCTCDPRKGVVCEEHTCPQNTKCMVKNGIRACYNADPCKDANCRVKEKCVVQEGRAVCIPLYIGKCWAWGDPHYHTFDGHNYDFQGTCKYVISKTSGKLGGLVPFSITERNDNRGNTVVSYVREVHVSVYDYTITIQKNQVGHVTVNEELLSLPVTLADGKVSVSQRGNTAQVETDFGLIVTYDWNWHLIIKLPSSYHGLVAGLCGNFNGKKDDELQNPAGEPVSSVAEWGKSWRTPDQDGDKRCSDACEKDCPSCDKDSRKLYESEAFCGAFNDKKLKKCHKKVDPQPFMENCLYDMCLTKGDRKMLCEALASYVEQCREEGKMIKKWRKKFSCPVNCQRHSHYEACASPCQPSCPFPEEKQICSAVCVEACVCDDGYVLSAGVCVPMKTCGCSYQGRYYKPGQRFWADEACTRLCECDTTRGTVTCREASCSAKETCTLVDGWRACRPVSHATCIASGDPHYRTFDNLRFDFQGTCVYQLVRLCSQKPGLVPFEVTVQNDNRGNKAVSYTKTVKFSIYNATLTISKEAPGQLNGELVSLPLDYNNELVAFLSSRAAVVKTVAGIVVSFDWHSKVRVTLPSTYQDAVCGLCGNYNGEAQDDLTMKNGQKAPNGAKLGESWKVAEVPGCSPACEGEKCKSCSESQRKVYESNEHCGIIGDKAGPFRDCHKKVDPTPFIEDCVFDVCLYNGRRGTLCDAVELYVSACQSEGINIHNWRTNDFCPMACPANSHYSMCATTCPATCAGFNAGSSCRAPCAEACVCDEGHLLSGHTCVPERDCGCSYNGKYYKKGDVSYPDDDCKERCVCEENGVMSCKKNKCRRGEICKLLNGVKGCHPEGQAKCVASGDPHYTSFDGQKFDFQGTCVYVLAKVCDDDKGRLTPFTVTQGNEKYGNGKVAVTKLVGVSVDDELLNLPLFLNDGRVRVTQEGRNIIVRTDFGLTVLYDTVYYVEVIVPSTYQRKMCGLCGNYNNKNKDDYRLPSGKKTTNIDEFGNAWAVDKPGNECGGCGEQCPECEPAKAALYRKPDSCGIISAPNGPFKACHSKVDPAAYVSDCVYDVCALGGNSETLCNSVQAYALACQHEGVQIQTWRSTSFCPLSCPPKSHYEVCANTCGATCASLTNPVACSKSCFEGCECDEGLVSNGQQCVTVDQCGCGHNGQYLKVGETVVDKDCTSQCSCQPSGEVKCKKLSCGSKEVCSVKDGVRGCHVAEGRCTVDQAGRLSSFDGLSGATGAHGAFEVASLCDEGSDLWFRVVVDVRACLAGATVQAVTDLLVLVFFFLNHFFTYSASQEVNVSIDKLLAGKTCGPCGNANNDVKDDLKTADGTTAADVAEVVASWRAKDFSRW</sequence>
<organism evidence="5 6">
    <name type="scientific">Salarias fasciatus</name>
    <name type="common">Jewelled blenny</name>
    <name type="synonym">Blennius fasciatus</name>
    <dbReference type="NCBI Taxonomy" id="181472"/>
    <lineage>
        <taxon>Eukaryota</taxon>
        <taxon>Metazoa</taxon>
        <taxon>Chordata</taxon>
        <taxon>Craniata</taxon>
        <taxon>Vertebrata</taxon>
        <taxon>Euteleostomi</taxon>
        <taxon>Actinopterygii</taxon>
        <taxon>Neopterygii</taxon>
        <taxon>Teleostei</taxon>
        <taxon>Neoteleostei</taxon>
        <taxon>Acanthomorphata</taxon>
        <taxon>Ovalentaria</taxon>
        <taxon>Blenniimorphae</taxon>
        <taxon>Blenniiformes</taxon>
        <taxon>Blennioidei</taxon>
        <taxon>Blenniidae</taxon>
        <taxon>Salariinae</taxon>
        <taxon>Salarias</taxon>
    </lineage>
</organism>
<dbReference type="InterPro" id="IPR001846">
    <property type="entry name" value="VWF_type-D"/>
</dbReference>
<reference evidence="5" key="1">
    <citation type="submission" date="2019-06" db="EMBL/GenBank/DDBJ databases">
        <authorList>
            <consortium name="Wellcome Sanger Institute Data Sharing"/>
        </authorList>
    </citation>
    <scope>NUCLEOTIDE SEQUENCE [LARGE SCALE GENOMIC DNA]</scope>
</reference>
<keyword evidence="6" id="KW-1185">Reference proteome</keyword>
<dbReference type="Pfam" id="PF00094">
    <property type="entry name" value="VWD"/>
    <property type="match status" value="6"/>
</dbReference>
<feature type="domain" description="VWFD" evidence="4">
    <location>
        <begin position="2046"/>
        <end position="2210"/>
    </location>
</feature>
<dbReference type="Pfam" id="PF12714">
    <property type="entry name" value="TILa"/>
    <property type="match status" value="6"/>
</dbReference>
<dbReference type="InterPro" id="IPR001007">
    <property type="entry name" value="VWF_dom"/>
</dbReference>
<feature type="domain" description="VWFD" evidence="4">
    <location>
        <begin position="71"/>
        <end position="253"/>
    </location>
</feature>
<dbReference type="CDD" id="cd19941">
    <property type="entry name" value="TIL"/>
    <property type="match status" value="6"/>
</dbReference>
<reference evidence="5" key="2">
    <citation type="submission" date="2025-08" db="UniProtKB">
        <authorList>
            <consortium name="Ensembl"/>
        </authorList>
    </citation>
    <scope>IDENTIFICATION</scope>
</reference>
<feature type="domain" description="VWFD" evidence="4">
    <location>
        <begin position="1270"/>
        <end position="1452"/>
    </location>
</feature>
<dbReference type="PANTHER" id="PTHR11339:SF244">
    <property type="entry name" value="IGGFC-BINDING PROTEIN"/>
    <property type="match status" value="1"/>
</dbReference>
<reference evidence="5" key="3">
    <citation type="submission" date="2025-09" db="UniProtKB">
        <authorList>
            <consortium name="Ensembl"/>
        </authorList>
    </citation>
    <scope>IDENTIFICATION</scope>
</reference>
<gene>
    <name evidence="5" type="primary">LOC115396774</name>
</gene>
<dbReference type="SUPFAM" id="SSF57567">
    <property type="entry name" value="Serine protease inhibitors"/>
    <property type="match status" value="6"/>
</dbReference>
<keyword evidence="2" id="KW-1015">Disulfide bond</keyword>
<dbReference type="GO" id="GO:0005615">
    <property type="term" value="C:extracellular space"/>
    <property type="evidence" value="ECO:0007669"/>
    <property type="project" value="TreeGrafter"/>
</dbReference>
<dbReference type="PROSITE" id="PS51233">
    <property type="entry name" value="VWFD"/>
    <property type="match status" value="7"/>
</dbReference>
<evidence type="ECO:0000313" key="5">
    <source>
        <dbReference type="Ensembl" id="ENSSFAP00005002088.1"/>
    </source>
</evidence>
<feature type="domain" description="VWFD" evidence="4">
    <location>
        <begin position="463"/>
        <end position="642"/>
    </location>
</feature>
<dbReference type="SMART" id="SM00214">
    <property type="entry name" value="VWC"/>
    <property type="match status" value="5"/>
</dbReference>
<proteinExistence type="predicted"/>
<evidence type="ECO:0000313" key="6">
    <source>
        <dbReference type="Proteomes" id="UP000472267"/>
    </source>
</evidence>
<dbReference type="GO" id="GO:0031012">
    <property type="term" value="C:extracellular matrix"/>
    <property type="evidence" value="ECO:0007669"/>
    <property type="project" value="TreeGrafter"/>
</dbReference>
<dbReference type="SMART" id="SM00215">
    <property type="entry name" value="VWC_out"/>
    <property type="match status" value="6"/>
</dbReference>
<protein>
    <submittedName>
        <fullName evidence="5">Fc fragment of IgG binding protein</fullName>
    </submittedName>
</protein>
<evidence type="ECO:0000256" key="1">
    <source>
        <dbReference type="ARBA" id="ARBA00022737"/>
    </source>
</evidence>
<feature type="domain" description="VWFD" evidence="4">
    <location>
        <begin position="1660"/>
        <end position="1836"/>
    </location>
</feature>
<name>A0A672F7M0_SALFA</name>
<dbReference type="Proteomes" id="UP000472267">
    <property type="component" value="Chromosome 11"/>
</dbReference>
<dbReference type="InterPro" id="IPR014853">
    <property type="entry name" value="VWF/SSPO/ZAN-like_Cys-rich_dom"/>
</dbReference>
<dbReference type="SMART" id="SM00274">
    <property type="entry name" value="FOLN"/>
    <property type="match status" value="3"/>
</dbReference>